<evidence type="ECO:0000313" key="3">
    <source>
        <dbReference type="Proteomes" id="UP000184731"/>
    </source>
</evidence>
<evidence type="ECO:0000256" key="1">
    <source>
        <dbReference type="SAM" id="SignalP"/>
    </source>
</evidence>
<protein>
    <submittedName>
        <fullName evidence="2">Uncharacterized protein</fullName>
    </submittedName>
</protein>
<reference evidence="2 3" key="1">
    <citation type="submission" date="2016-10" db="EMBL/GenBank/DDBJ databases">
        <title>Silvanigrella aquatica sp. nov., isolated from a freshwater lake located in the Black Forest, Germany, description of Silvanigrellaceae fam. nov., Silvanigrellales ord. nov., reclassification of the order Bdellovibrionales in the class Oligoflexia, reclassification of the families Bacteriovoracaceae and Halobacteriovoraceae in the new order Bacteriovoracales ord. nov., and reclassification of the family Pseudobacteriovoracaceae in the order Oligoflexiales.</title>
        <authorList>
            <person name="Hahn M.W."/>
            <person name="Schmidt J."/>
            <person name="Koll U."/>
            <person name="Rohde M."/>
            <person name="Verbag S."/>
            <person name="Pitt A."/>
            <person name="Nakai R."/>
            <person name="Naganuma T."/>
            <person name="Lang E."/>
        </authorList>
    </citation>
    <scope>NUCLEOTIDE SEQUENCE [LARGE SCALE GENOMIC DNA]</scope>
    <source>
        <strain evidence="2 3">MWH-Nonnen-W8red</strain>
    </source>
</reference>
<proteinExistence type="predicted"/>
<organism evidence="2 3">
    <name type="scientific">Silvanigrella aquatica</name>
    <dbReference type="NCBI Taxonomy" id="1915309"/>
    <lineage>
        <taxon>Bacteria</taxon>
        <taxon>Pseudomonadati</taxon>
        <taxon>Bdellovibrionota</taxon>
        <taxon>Oligoflexia</taxon>
        <taxon>Silvanigrellales</taxon>
        <taxon>Silvanigrellaceae</taxon>
        <taxon>Silvanigrella</taxon>
    </lineage>
</organism>
<dbReference type="KEGG" id="saqi:AXG55_01645"/>
<name>A0A1L4CXM0_9BACT</name>
<dbReference type="Proteomes" id="UP000184731">
    <property type="component" value="Chromosome"/>
</dbReference>
<sequence length="169" mass="19177">MKLNKFLFVSFPIFFYNTNHAFASLGSYLFCASQQNQYDWKWAPPLPNGLRNYPHNIVKPDNKGTWIVGSGKTSMYFHSILDMDYTFENMEAAKTFCDSLAAVCKSAHGENYKWIGTSGYAVAPNSWSYILVHYNVRSGGNSRSVCPNWTYQNFPNKGVLDGTPQILID</sequence>
<accession>A0A1L4CXM0</accession>
<feature type="signal peptide" evidence="1">
    <location>
        <begin position="1"/>
        <end position="21"/>
    </location>
</feature>
<evidence type="ECO:0000313" key="2">
    <source>
        <dbReference type="EMBL" id="APJ02702.1"/>
    </source>
</evidence>
<dbReference type="AlphaFoldDB" id="A0A1L4CXM0"/>
<gene>
    <name evidence="2" type="ORF">AXG55_01645</name>
</gene>
<keyword evidence="3" id="KW-1185">Reference proteome</keyword>
<dbReference type="EMBL" id="CP017834">
    <property type="protein sequence ID" value="APJ02702.1"/>
    <property type="molecule type" value="Genomic_DNA"/>
</dbReference>
<dbReference type="RefSeq" id="WP_148696409.1">
    <property type="nucleotide sequence ID" value="NZ_CP017834.1"/>
</dbReference>
<dbReference type="OrthoDB" id="9826015at2"/>
<keyword evidence="1" id="KW-0732">Signal</keyword>
<feature type="chain" id="PRO_5012905287" evidence="1">
    <location>
        <begin position="22"/>
        <end position="169"/>
    </location>
</feature>